<comment type="subcellular location">
    <subcellularLocation>
        <location evidence="1">Membrane</location>
        <topology evidence="1">Multi-pass membrane protein</topology>
    </subcellularLocation>
</comment>
<evidence type="ECO:0000256" key="7">
    <source>
        <dbReference type="SAM" id="MobiDB-lite"/>
    </source>
</evidence>
<dbReference type="Gene3D" id="3.40.630.30">
    <property type="match status" value="1"/>
</dbReference>
<feature type="transmembrane region" description="Helical" evidence="8">
    <location>
        <begin position="152"/>
        <end position="178"/>
    </location>
</feature>
<dbReference type="InterPro" id="IPR050360">
    <property type="entry name" value="MFS_Sugar_Transporters"/>
</dbReference>
<gene>
    <name evidence="11" type="ORF">PNAL_LOCUS8698</name>
</gene>
<evidence type="ECO:0000256" key="2">
    <source>
        <dbReference type="ARBA" id="ARBA00010992"/>
    </source>
</evidence>
<dbReference type="InterPro" id="IPR020846">
    <property type="entry name" value="MFS_dom"/>
</dbReference>
<dbReference type="InterPro" id="IPR016181">
    <property type="entry name" value="Acyl_CoA_acyltransferase"/>
</dbReference>
<feature type="compositionally biased region" description="Basic and acidic residues" evidence="7">
    <location>
        <begin position="517"/>
        <end position="527"/>
    </location>
</feature>
<sequence length="769" mass="85504">MGRFGSQTSSYNRLVIVFVAIGSMTYGYCSSIISSTIGQPGWYAYFGLPAEDEPGYATTTTPAISTANGVFSAGGAVGTLFIMWSCDFFGRKANIQFGAFFSLFGGALQAGSNSLAMFQAGRFICGLGIGILVTVCPMYLSEMSSALRRGWLVGHHAIFLVFGYMLSGWVGYACYYATGPLSGFGWRFPLALQCLPALVLLLGSSWLPRSPRWLISKGKFDEAQHVLERLRESPDDPNNLVAKEEFFQTKEQIQLEAERLATYGSVWKAVFTRKTYRKRMAIGFLTQWGAEFGGPLIINNYAVLLYTNLGMEGGMPLLLSAVWLTTAGVIYNPLGAWLHDKVNSRRAMYIIGFVGIIISTSCLAAMTSEYAGTTNKVGNGFGIFFIYLYLAFQGTFCDTTMYLYVSEIFPTEIRPIGMGFSLFGQFASTLILLQTAPMGFGNVGWKYYLVIICWSAFFIPVIYFFFPETAGLTLEEIAQNFGEEVAVNLTGATDEEKARLDQQLAAGGNVQPSVSSELEKETKRSSTNEAEQKSCLYITMGSSSKVTLFPWDPNSDLHLKCLVSQRVECGWDQEKVEIKWKQQQLNGEKCIYWIVMPSDESQAISSKEDEMLQDTATTINAVPRRPTKKSFTPIGHISLDSKNPDAEHIELDLPAENVFWIKTFYVKQSIQGQGIGRAAMDEVEAMAVREPLLAKILMLDTVQKDDQKRKEFANATYGGVPKTTNEEWYARRGYQLIKTVQNYYEVVDNNGKVWDTKTVFMRKDIAGGK</sequence>
<evidence type="ECO:0000313" key="11">
    <source>
        <dbReference type="EMBL" id="CAG8249962.1"/>
    </source>
</evidence>
<dbReference type="PRINTS" id="PR00171">
    <property type="entry name" value="SUGRTRNSPORT"/>
</dbReference>
<feature type="transmembrane region" description="Helical" evidence="8">
    <location>
        <begin position="97"/>
        <end position="115"/>
    </location>
</feature>
<proteinExistence type="inferred from homology"/>
<keyword evidence="4 8" id="KW-0812">Transmembrane</keyword>
<dbReference type="GO" id="GO:0016020">
    <property type="term" value="C:membrane"/>
    <property type="evidence" value="ECO:0007669"/>
    <property type="project" value="UniProtKB-SubCell"/>
</dbReference>
<keyword evidence="3" id="KW-0813">Transport</keyword>
<dbReference type="PROSITE" id="PS00217">
    <property type="entry name" value="SUGAR_TRANSPORT_2"/>
    <property type="match status" value="1"/>
</dbReference>
<dbReference type="NCBIfam" id="TIGR00879">
    <property type="entry name" value="SP"/>
    <property type="match status" value="1"/>
</dbReference>
<dbReference type="EMBL" id="CAJVNV010000599">
    <property type="protein sequence ID" value="CAG8249962.1"/>
    <property type="molecule type" value="Genomic_DNA"/>
</dbReference>
<keyword evidence="6 8" id="KW-0472">Membrane</keyword>
<accession>A0A9W4I7H2</accession>
<evidence type="ECO:0000256" key="4">
    <source>
        <dbReference type="ARBA" id="ARBA00022692"/>
    </source>
</evidence>
<evidence type="ECO:0000313" key="12">
    <source>
        <dbReference type="Proteomes" id="UP001153461"/>
    </source>
</evidence>
<dbReference type="PANTHER" id="PTHR48022:SF38">
    <property type="entry name" value="MAJOR FACILITATOR SUPERFAMILY (MFS) PROFILE DOMAIN-CONTAINING PROTEIN-RELATED"/>
    <property type="match status" value="1"/>
</dbReference>
<evidence type="ECO:0000256" key="3">
    <source>
        <dbReference type="ARBA" id="ARBA00022448"/>
    </source>
</evidence>
<evidence type="ECO:0008006" key="13">
    <source>
        <dbReference type="Google" id="ProtNLM"/>
    </source>
</evidence>
<evidence type="ECO:0000256" key="5">
    <source>
        <dbReference type="ARBA" id="ARBA00022989"/>
    </source>
</evidence>
<dbReference type="InterPro" id="IPR005828">
    <property type="entry name" value="MFS_sugar_transport-like"/>
</dbReference>
<feature type="transmembrane region" description="Helical" evidence="8">
    <location>
        <begin position="121"/>
        <end position="140"/>
    </location>
</feature>
<dbReference type="Gene3D" id="1.20.1250.20">
    <property type="entry name" value="MFS general substrate transporter like domains"/>
    <property type="match status" value="1"/>
</dbReference>
<dbReference type="GO" id="GO:0016747">
    <property type="term" value="F:acyltransferase activity, transferring groups other than amino-acyl groups"/>
    <property type="evidence" value="ECO:0007669"/>
    <property type="project" value="InterPro"/>
</dbReference>
<dbReference type="Pfam" id="PF00583">
    <property type="entry name" value="Acetyltransf_1"/>
    <property type="match status" value="1"/>
</dbReference>
<feature type="transmembrane region" description="Helical" evidence="8">
    <location>
        <begin position="281"/>
        <end position="303"/>
    </location>
</feature>
<evidence type="ECO:0000256" key="1">
    <source>
        <dbReference type="ARBA" id="ARBA00004141"/>
    </source>
</evidence>
<dbReference type="PANTHER" id="PTHR48022">
    <property type="entry name" value="PLASTIDIC GLUCOSE TRANSPORTER 4"/>
    <property type="match status" value="1"/>
</dbReference>
<dbReference type="PROSITE" id="PS51186">
    <property type="entry name" value="GNAT"/>
    <property type="match status" value="1"/>
</dbReference>
<feature type="transmembrane region" description="Helical" evidence="8">
    <location>
        <begin position="347"/>
        <end position="368"/>
    </location>
</feature>
<evidence type="ECO:0000259" key="10">
    <source>
        <dbReference type="PROSITE" id="PS51186"/>
    </source>
</evidence>
<dbReference type="InterPro" id="IPR003663">
    <property type="entry name" value="Sugar/inositol_transpt"/>
</dbReference>
<evidence type="ECO:0000256" key="6">
    <source>
        <dbReference type="ARBA" id="ARBA00023136"/>
    </source>
</evidence>
<dbReference type="InterPro" id="IPR000182">
    <property type="entry name" value="GNAT_dom"/>
</dbReference>
<name>A0A9W4I7H2_PENNA</name>
<dbReference type="CDD" id="cd04301">
    <property type="entry name" value="NAT_SF"/>
    <property type="match status" value="1"/>
</dbReference>
<protein>
    <recommendedName>
        <fullName evidence="13">Major facilitator superfamily (MFS) profile domain-containing protein</fullName>
    </recommendedName>
</protein>
<dbReference type="Proteomes" id="UP001153461">
    <property type="component" value="Unassembled WGS sequence"/>
</dbReference>
<dbReference type="InterPro" id="IPR005829">
    <property type="entry name" value="Sugar_transporter_CS"/>
</dbReference>
<feature type="domain" description="Major facilitator superfamily (MFS) profile" evidence="9">
    <location>
        <begin position="15"/>
        <end position="470"/>
    </location>
</feature>
<dbReference type="PROSITE" id="PS50850">
    <property type="entry name" value="MFS"/>
    <property type="match status" value="1"/>
</dbReference>
<reference evidence="11" key="1">
    <citation type="submission" date="2021-07" db="EMBL/GenBank/DDBJ databases">
        <authorList>
            <person name="Branca A.L. A."/>
        </authorList>
    </citation>
    <scope>NUCLEOTIDE SEQUENCE</scope>
</reference>
<organism evidence="11 12">
    <name type="scientific">Penicillium nalgiovense</name>
    <dbReference type="NCBI Taxonomy" id="60175"/>
    <lineage>
        <taxon>Eukaryota</taxon>
        <taxon>Fungi</taxon>
        <taxon>Dikarya</taxon>
        <taxon>Ascomycota</taxon>
        <taxon>Pezizomycotina</taxon>
        <taxon>Eurotiomycetes</taxon>
        <taxon>Eurotiomycetidae</taxon>
        <taxon>Eurotiales</taxon>
        <taxon>Aspergillaceae</taxon>
        <taxon>Penicillium</taxon>
    </lineage>
</organism>
<dbReference type="GO" id="GO:0005351">
    <property type="term" value="F:carbohydrate:proton symporter activity"/>
    <property type="evidence" value="ECO:0007669"/>
    <property type="project" value="TreeGrafter"/>
</dbReference>
<comment type="caution">
    <text evidence="11">The sequence shown here is derived from an EMBL/GenBank/DDBJ whole genome shotgun (WGS) entry which is preliminary data.</text>
</comment>
<feature type="domain" description="N-acetyltransferase" evidence="10">
    <location>
        <begin position="590"/>
        <end position="766"/>
    </location>
</feature>
<feature type="transmembrane region" description="Helical" evidence="8">
    <location>
        <begin position="12"/>
        <end position="33"/>
    </location>
</feature>
<dbReference type="SUPFAM" id="SSF103473">
    <property type="entry name" value="MFS general substrate transporter"/>
    <property type="match status" value="1"/>
</dbReference>
<feature type="transmembrane region" description="Helical" evidence="8">
    <location>
        <begin position="315"/>
        <end position="335"/>
    </location>
</feature>
<dbReference type="OrthoDB" id="2735536at2759"/>
<dbReference type="AlphaFoldDB" id="A0A9W4I7H2"/>
<feature type="transmembrane region" description="Helical" evidence="8">
    <location>
        <begin position="380"/>
        <end position="404"/>
    </location>
</feature>
<evidence type="ECO:0000256" key="8">
    <source>
        <dbReference type="SAM" id="Phobius"/>
    </source>
</evidence>
<feature type="transmembrane region" description="Helical" evidence="8">
    <location>
        <begin position="447"/>
        <end position="466"/>
    </location>
</feature>
<dbReference type="SUPFAM" id="SSF55729">
    <property type="entry name" value="Acyl-CoA N-acyltransferases (Nat)"/>
    <property type="match status" value="1"/>
</dbReference>
<feature type="transmembrane region" description="Helical" evidence="8">
    <location>
        <begin position="70"/>
        <end position="90"/>
    </location>
</feature>
<feature type="transmembrane region" description="Helical" evidence="8">
    <location>
        <begin position="190"/>
        <end position="207"/>
    </location>
</feature>
<comment type="similarity">
    <text evidence="2">Belongs to the major facilitator superfamily. Sugar transporter (TC 2.A.1.1) family.</text>
</comment>
<evidence type="ECO:0000259" key="9">
    <source>
        <dbReference type="PROSITE" id="PS50850"/>
    </source>
</evidence>
<keyword evidence="5 8" id="KW-1133">Transmembrane helix</keyword>
<dbReference type="InterPro" id="IPR036259">
    <property type="entry name" value="MFS_trans_sf"/>
</dbReference>
<feature type="region of interest" description="Disordered" evidence="7">
    <location>
        <begin position="505"/>
        <end position="527"/>
    </location>
</feature>
<dbReference type="Pfam" id="PF00083">
    <property type="entry name" value="Sugar_tr"/>
    <property type="match status" value="1"/>
</dbReference>